<dbReference type="InterPro" id="IPR027417">
    <property type="entry name" value="P-loop_NTPase"/>
</dbReference>
<evidence type="ECO:0000313" key="14">
    <source>
        <dbReference type="EMBL" id="AVR44046.1"/>
    </source>
</evidence>
<dbReference type="InterPro" id="IPR003758">
    <property type="entry name" value="LpxK"/>
</dbReference>
<comment type="catalytic activity">
    <reaction evidence="13">
        <text>a lipid A disaccharide + ATP = a lipid IVA + ADP + H(+)</text>
        <dbReference type="Rhea" id="RHEA:67840"/>
        <dbReference type="ChEBI" id="CHEBI:15378"/>
        <dbReference type="ChEBI" id="CHEBI:30616"/>
        <dbReference type="ChEBI" id="CHEBI:176343"/>
        <dbReference type="ChEBI" id="CHEBI:176425"/>
        <dbReference type="ChEBI" id="CHEBI:456216"/>
        <dbReference type="EC" id="2.7.1.130"/>
    </reaction>
</comment>
<comment type="pathway">
    <text evidence="2 13">Glycolipid biosynthesis; lipid IV(A) biosynthesis; lipid IV(A) from (3R)-3-hydroxytetradecanoyl-[acyl-carrier-protein] and UDP-N-acetyl-alpha-D-glucosamine: step 6/6.</text>
</comment>
<proteinExistence type="inferred from homology"/>
<name>A0A2R3Z1A8_9FLAO</name>
<dbReference type="GO" id="GO:0009244">
    <property type="term" value="P:lipopolysaccharide core region biosynthetic process"/>
    <property type="evidence" value="ECO:0007669"/>
    <property type="project" value="TreeGrafter"/>
</dbReference>
<evidence type="ECO:0000256" key="10">
    <source>
        <dbReference type="ARBA" id="ARBA00022840"/>
    </source>
</evidence>
<dbReference type="GO" id="GO:0009245">
    <property type="term" value="P:lipid A biosynthetic process"/>
    <property type="evidence" value="ECO:0007669"/>
    <property type="project" value="UniProtKB-UniRule"/>
</dbReference>
<dbReference type="NCBIfam" id="TIGR00682">
    <property type="entry name" value="lpxK"/>
    <property type="match status" value="1"/>
</dbReference>
<evidence type="ECO:0000256" key="3">
    <source>
        <dbReference type="ARBA" id="ARBA00012071"/>
    </source>
</evidence>
<dbReference type="OrthoDB" id="9766423at2"/>
<keyword evidence="10 13" id="KW-0067">ATP-binding</keyword>
<dbReference type="AlphaFoldDB" id="A0A2R3Z1A8"/>
<evidence type="ECO:0000256" key="1">
    <source>
        <dbReference type="ARBA" id="ARBA00002274"/>
    </source>
</evidence>
<gene>
    <name evidence="13 14" type="primary">lpxK</name>
    <name evidence="14" type="ORF">C7S20_01525</name>
</gene>
<comment type="caution">
    <text evidence="13">Lacks conserved residue(s) required for the propagation of feature annotation.</text>
</comment>
<evidence type="ECO:0000256" key="5">
    <source>
        <dbReference type="ARBA" id="ARBA00022516"/>
    </source>
</evidence>
<evidence type="ECO:0000256" key="2">
    <source>
        <dbReference type="ARBA" id="ARBA00004870"/>
    </source>
</evidence>
<keyword evidence="6 13" id="KW-0441">Lipid A biosynthesis</keyword>
<keyword evidence="8 13" id="KW-0547">Nucleotide-binding</keyword>
<dbReference type="GO" id="GO:0005886">
    <property type="term" value="C:plasma membrane"/>
    <property type="evidence" value="ECO:0007669"/>
    <property type="project" value="TreeGrafter"/>
</dbReference>
<dbReference type="PANTHER" id="PTHR42724">
    <property type="entry name" value="TETRAACYLDISACCHARIDE 4'-KINASE"/>
    <property type="match status" value="1"/>
</dbReference>
<keyword evidence="11 13" id="KW-0443">Lipid metabolism</keyword>
<keyword evidence="15" id="KW-1185">Reference proteome</keyword>
<comment type="similarity">
    <text evidence="13">Belongs to the LpxK family.</text>
</comment>
<dbReference type="UniPathway" id="UPA00359">
    <property type="reaction ID" value="UER00482"/>
</dbReference>
<protein>
    <recommendedName>
        <fullName evidence="4 13">Tetraacyldisaccharide 4'-kinase</fullName>
        <ecNumber evidence="3 13">2.7.1.130</ecNumber>
    </recommendedName>
    <alternativeName>
        <fullName evidence="12 13">Lipid A 4'-kinase</fullName>
    </alternativeName>
</protein>
<accession>A0A2R3Z1A8</accession>
<sequence length="333" mass="38530">MFNPRKLLYPFSLLYGGVTAVRNYLYDHSFLKSQEYSLPLITIGNLSVGGTGKSPMTEYLLNLLHKNYKLATLSRGYKRSSKGFQLVEVNDEVSKSGDEPLQFKNKFPDMLVAVDANRRKGIEKLLKFHPDVIILDDAFQHRKVKGGFQILLTAYGDLYKKDLVLPAGNLREPKTGASRADMIVVTKCPQNLSEEEMLEITDLLKPEVHQKIYFSYINYSEEIISEKEKMKLAEIDSSFTLVTGISNPKPLLDHLHSKNIHLKHLKFPDHHNFSEKEIEILNTKRSILTTEKDYMRLRKRLDTDKLFYLPIEISFLKEGNNFDRRILDFIQKK</sequence>
<keyword evidence="7 13" id="KW-0808">Transferase</keyword>
<dbReference type="GO" id="GO:0009029">
    <property type="term" value="F:lipid-A 4'-kinase activity"/>
    <property type="evidence" value="ECO:0007669"/>
    <property type="project" value="UniProtKB-UniRule"/>
</dbReference>
<evidence type="ECO:0000256" key="13">
    <source>
        <dbReference type="HAMAP-Rule" id="MF_00409"/>
    </source>
</evidence>
<keyword evidence="5 13" id="KW-0444">Lipid biosynthesis</keyword>
<comment type="function">
    <text evidence="1 13">Transfers the gamma-phosphate of ATP to the 4'-position of a tetraacyldisaccharide 1-phosphate intermediate (termed DS-1-P) to form tetraacyldisaccharide 1,4'-bis-phosphate (lipid IVA).</text>
</comment>
<dbReference type="KEGG" id="grs:C7S20_01525"/>
<dbReference type="Pfam" id="PF02606">
    <property type="entry name" value="LpxK"/>
    <property type="match status" value="1"/>
</dbReference>
<organism evidence="14 15">
    <name type="scientific">Christiangramia fulva</name>
    <dbReference type="NCBI Taxonomy" id="2126553"/>
    <lineage>
        <taxon>Bacteria</taxon>
        <taxon>Pseudomonadati</taxon>
        <taxon>Bacteroidota</taxon>
        <taxon>Flavobacteriia</taxon>
        <taxon>Flavobacteriales</taxon>
        <taxon>Flavobacteriaceae</taxon>
        <taxon>Christiangramia</taxon>
    </lineage>
</organism>
<evidence type="ECO:0000313" key="15">
    <source>
        <dbReference type="Proteomes" id="UP000241507"/>
    </source>
</evidence>
<dbReference type="EC" id="2.7.1.130" evidence="3 13"/>
<evidence type="ECO:0000256" key="7">
    <source>
        <dbReference type="ARBA" id="ARBA00022679"/>
    </source>
</evidence>
<dbReference type="HAMAP" id="MF_00409">
    <property type="entry name" value="LpxK"/>
    <property type="match status" value="1"/>
</dbReference>
<reference evidence="15" key="1">
    <citation type="submission" date="2018-03" db="EMBL/GenBank/DDBJ databases">
        <title>Gramella fulva sp. nov., isolated from a dry surface of tidal flat.</title>
        <authorList>
            <person name="Hwang S.H."/>
            <person name="Hwang W.M."/>
            <person name="Kang K."/>
            <person name="Ahn T.-Y."/>
        </authorList>
    </citation>
    <scope>NUCLEOTIDE SEQUENCE [LARGE SCALE GENOMIC DNA]</scope>
    <source>
        <strain evidence="15">SH35</strain>
    </source>
</reference>
<evidence type="ECO:0000256" key="9">
    <source>
        <dbReference type="ARBA" id="ARBA00022777"/>
    </source>
</evidence>
<keyword evidence="9 13" id="KW-0418">Kinase</keyword>
<evidence type="ECO:0000256" key="8">
    <source>
        <dbReference type="ARBA" id="ARBA00022741"/>
    </source>
</evidence>
<dbReference type="RefSeq" id="WP_107010830.1">
    <property type="nucleotide sequence ID" value="NZ_CP028136.1"/>
</dbReference>
<dbReference type="Proteomes" id="UP000241507">
    <property type="component" value="Chromosome"/>
</dbReference>
<evidence type="ECO:0000256" key="12">
    <source>
        <dbReference type="ARBA" id="ARBA00029757"/>
    </source>
</evidence>
<dbReference type="EMBL" id="CP028136">
    <property type="protein sequence ID" value="AVR44046.1"/>
    <property type="molecule type" value="Genomic_DNA"/>
</dbReference>
<dbReference type="PANTHER" id="PTHR42724:SF1">
    <property type="entry name" value="TETRAACYLDISACCHARIDE 4'-KINASE, MITOCHONDRIAL-RELATED"/>
    <property type="match status" value="1"/>
</dbReference>
<evidence type="ECO:0000256" key="6">
    <source>
        <dbReference type="ARBA" id="ARBA00022556"/>
    </source>
</evidence>
<dbReference type="SUPFAM" id="SSF52540">
    <property type="entry name" value="P-loop containing nucleoside triphosphate hydrolases"/>
    <property type="match status" value="1"/>
</dbReference>
<evidence type="ECO:0000256" key="11">
    <source>
        <dbReference type="ARBA" id="ARBA00023098"/>
    </source>
</evidence>
<dbReference type="GO" id="GO:0005524">
    <property type="term" value="F:ATP binding"/>
    <property type="evidence" value="ECO:0007669"/>
    <property type="project" value="UniProtKB-UniRule"/>
</dbReference>
<evidence type="ECO:0000256" key="4">
    <source>
        <dbReference type="ARBA" id="ARBA00016436"/>
    </source>
</evidence>